<dbReference type="KEGG" id="vhy:G7082_10580"/>
<dbReference type="RefSeq" id="WP_166035050.1">
    <property type="nucleotide sequence ID" value="NZ_CP049887.1"/>
</dbReference>
<name>A0A6G8AV26_9ENTE</name>
<evidence type="ECO:0000313" key="3">
    <source>
        <dbReference type="Proteomes" id="UP000501747"/>
    </source>
</evidence>
<proteinExistence type="inferred from homology"/>
<accession>A0A6G8AV26</accession>
<dbReference type="EMBL" id="CP049887">
    <property type="protein sequence ID" value="QIL48918.1"/>
    <property type="molecule type" value="Genomic_DNA"/>
</dbReference>
<dbReference type="AlphaFoldDB" id="A0A6G8AV26"/>
<keyword evidence="3" id="KW-1185">Reference proteome</keyword>
<protein>
    <submittedName>
        <fullName evidence="2">Prevent-host-death protein</fullName>
    </submittedName>
</protein>
<organism evidence="2 3">
    <name type="scientific">Vagococcus hydrophili</name>
    <dbReference type="NCBI Taxonomy" id="2714947"/>
    <lineage>
        <taxon>Bacteria</taxon>
        <taxon>Bacillati</taxon>
        <taxon>Bacillota</taxon>
        <taxon>Bacilli</taxon>
        <taxon>Lactobacillales</taxon>
        <taxon>Enterococcaceae</taxon>
        <taxon>Vagococcus</taxon>
    </lineage>
</organism>
<sequence length="83" mass="9514">MERIVPVSDLRSYNQTLSDVKPGSEVVLTKNGHAKYVVSDFDEYQRMKATLSLFTEIQKGVQSIENEPTLSLSELRNRKKIKK</sequence>
<comment type="similarity">
    <text evidence="1">Belongs to the phD/YefM antitoxin family.</text>
</comment>
<dbReference type="InterPro" id="IPR036165">
    <property type="entry name" value="YefM-like_sf"/>
</dbReference>
<reference evidence="2 3" key="1">
    <citation type="submission" date="2020-03" db="EMBL/GenBank/DDBJ databases">
        <title>Vagococcus sp. nov., isolated from beetles.</title>
        <authorList>
            <person name="Hyun D.-W."/>
            <person name="Bae J.-W."/>
        </authorList>
    </citation>
    <scope>NUCLEOTIDE SEQUENCE [LARGE SCALE GENOMIC DNA]</scope>
    <source>
        <strain evidence="2 3">HDW17B</strain>
    </source>
</reference>
<dbReference type="Proteomes" id="UP000501747">
    <property type="component" value="Chromosome"/>
</dbReference>
<dbReference type="SUPFAM" id="SSF143120">
    <property type="entry name" value="YefM-like"/>
    <property type="match status" value="1"/>
</dbReference>
<evidence type="ECO:0000313" key="2">
    <source>
        <dbReference type="EMBL" id="QIL48918.1"/>
    </source>
</evidence>
<evidence type="ECO:0000256" key="1">
    <source>
        <dbReference type="ARBA" id="ARBA00009981"/>
    </source>
</evidence>
<gene>
    <name evidence="2" type="ORF">G7082_10580</name>
</gene>